<dbReference type="SMART" id="SM00869">
    <property type="entry name" value="Autotransporter"/>
    <property type="match status" value="1"/>
</dbReference>
<keyword evidence="1" id="KW-0732">Signal</keyword>
<evidence type="ECO:0000259" key="2">
    <source>
        <dbReference type="PROSITE" id="PS51208"/>
    </source>
</evidence>
<protein>
    <submittedName>
        <fullName evidence="3">PE-PGRS FAMILY PROTEIN</fullName>
    </submittedName>
</protein>
<dbReference type="PROSITE" id="PS51208">
    <property type="entry name" value="AUTOTRANSPORTER"/>
    <property type="match status" value="1"/>
</dbReference>
<name>A0A2P9HDW7_9HYPH</name>
<feature type="domain" description="Autotransporter" evidence="2">
    <location>
        <begin position="811"/>
        <end position="1093"/>
    </location>
</feature>
<dbReference type="AlphaFoldDB" id="A0A2P9HDW7"/>
<dbReference type="NCBIfam" id="TIGR01414">
    <property type="entry name" value="autotrans_barl"/>
    <property type="match status" value="1"/>
</dbReference>
<dbReference type="SUPFAM" id="SSF51126">
    <property type="entry name" value="Pectin lyase-like"/>
    <property type="match status" value="1"/>
</dbReference>
<dbReference type="GO" id="GO:0019867">
    <property type="term" value="C:outer membrane"/>
    <property type="evidence" value="ECO:0007669"/>
    <property type="project" value="InterPro"/>
</dbReference>
<sequence>MVINGSGTGFDGAGGTSGTNFGGGGGGGGAGIRYSGQDISITSLGSISGGAGGQGGGVLNGTSGVGNGGGGGGGGSGIISVGPQARIANDGSIVGGFGGNGADGGFGGGGGAGGDGLLSLGGMANIINSGTIAGGVGGSGGASGGFGVKSTNGAGGTGINLSGQRNIIFNVGTVIGGEGNGGGTAIITRGQDTIYNAGTIAGALNNGTRSAAIEFGGAENRLNLYSGSTILGEIVINADATATISALDRGLTLDSDVRLGEGTSGVNFNTSFKDLELSGAISGNGVVNVRGGNVLTFSGASSYTGGTNISEGTLVANHANGNGVIDALGTGLISLNGGRLHSALGSSTLNSYLVAAGTTGTITTATGTSLWLNGGAGQSFSIEGDLVIGTDDARGDVIMDVIGTNAAPASTITVAYGRLIDGNGTLGSLSGAAGATRVASGAKIDFSTQGGTIRNLQDATPGHGGTVSWGNNQLRVNGGSFSGQFVSSPGGELVKGSTDTLLLKGDNSGFTGTTTVADGKLIVGDINHSSATLRGTIDVLSGATLGGHGSLGETTVRSGGIMSPGNSIGTLTVDGDLTLKPGSVLEIEIASNGTSDRVDVAGTATAPGSTVSVATIDPETSYQNGQLYHILTADGGISGEFAGVVSNSAFLDMSLAYGDTTADLIICLKTGCPRPVDPEIPGPGTPEPEKPSPALFTTVAQTRNQYATAGGLDSLAQTGSSLALYNTLLMLSADEARAAFDSLSGEAYASAKGVLIDDSQFIRNAALGRLQQAFGGAPATPINALSYAGAQRPVSASASAIDAAAPVGIAPSQNLYTAWGYAYGAWTRQDSNSNAGSVKSSVGGFVTGIDGTVLDTWRLGLLAGYSHSSFDVDDRASSGSSDNYTLGAYAGTEWTLNNGHALAFRSGLAYTWHDIDMNRSVAFPGFADNLTSDYDAGSFQLFGELGYKIHYGKALFEPYAGLAYVRLKTDGFDEKGQTAATLSVQSDTTETSFSTLGLRASTEFLLGSITATARTDLGWRHAYGDITPVSTASFIGSNAFSVSGLPIAEDAALIEAGLDFRLTEDATLGISYNGQFASGAKQNGFNAKLSVSF</sequence>
<dbReference type="Gene3D" id="2.40.128.130">
    <property type="entry name" value="Autotransporter beta-domain"/>
    <property type="match status" value="1"/>
</dbReference>
<dbReference type="InterPro" id="IPR013425">
    <property type="entry name" value="Autotrns_rpt"/>
</dbReference>
<dbReference type="SUPFAM" id="SSF103515">
    <property type="entry name" value="Autotransporter"/>
    <property type="match status" value="1"/>
</dbReference>
<dbReference type="Proteomes" id="UP000246073">
    <property type="component" value="Unassembled WGS sequence"/>
</dbReference>
<dbReference type="Pfam" id="PF03797">
    <property type="entry name" value="Autotransporter"/>
    <property type="match status" value="1"/>
</dbReference>
<dbReference type="InterPro" id="IPR011050">
    <property type="entry name" value="Pectin_lyase_fold/virulence"/>
</dbReference>
<gene>
    <name evidence="3" type="ORF">OHAE_5070</name>
</gene>
<dbReference type="InterPro" id="IPR005546">
    <property type="entry name" value="Autotransporte_beta"/>
</dbReference>
<dbReference type="Pfam" id="PF12951">
    <property type="entry name" value="PATR"/>
    <property type="match status" value="2"/>
</dbReference>
<organism evidence="3 4">
    <name type="scientific">Ochrobactrum soli</name>
    <dbReference type="NCBI Taxonomy" id="2448455"/>
    <lineage>
        <taxon>Bacteria</taxon>
        <taxon>Pseudomonadati</taxon>
        <taxon>Pseudomonadota</taxon>
        <taxon>Alphaproteobacteria</taxon>
        <taxon>Hyphomicrobiales</taxon>
        <taxon>Brucellaceae</taxon>
        <taxon>Brucella/Ochrobactrum group</taxon>
        <taxon>Ochrobactrum</taxon>
    </lineage>
</organism>
<accession>A0A2P9HDW7</accession>
<evidence type="ECO:0000313" key="4">
    <source>
        <dbReference type="Proteomes" id="UP000246073"/>
    </source>
</evidence>
<reference evidence="4" key="1">
    <citation type="submission" date="2017-12" db="EMBL/GenBank/DDBJ databases">
        <authorList>
            <person name="Diaz M."/>
        </authorList>
    </citation>
    <scope>NUCLEOTIDE SEQUENCE [LARGE SCALE GENOMIC DNA]</scope>
    <source>
        <strain evidence="4">FI11154</strain>
    </source>
</reference>
<dbReference type="EMBL" id="OOFM01000001">
    <property type="protein sequence ID" value="SPL62278.1"/>
    <property type="molecule type" value="Genomic_DNA"/>
</dbReference>
<dbReference type="InterPro" id="IPR036709">
    <property type="entry name" value="Autotransporte_beta_dom_sf"/>
</dbReference>
<evidence type="ECO:0000313" key="3">
    <source>
        <dbReference type="EMBL" id="SPL62278.1"/>
    </source>
</evidence>
<proteinExistence type="predicted"/>
<dbReference type="InterPro" id="IPR006315">
    <property type="entry name" value="OM_autotransptr_brl_dom"/>
</dbReference>
<evidence type="ECO:0000256" key="1">
    <source>
        <dbReference type="ARBA" id="ARBA00022729"/>
    </source>
</evidence>